<dbReference type="SUPFAM" id="SSF53187">
    <property type="entry name" value="Zn-dependent exopeptidases"/>
    <property type="match status" value="1"/>
</dbReference>
<evidence type="ECO:0008006" key="3">
    <source>
        <dbReference type="Google" id="ProtNLM"/>
    </source>
</evidence>
<organism evidence="2">
    <name type="scientific">marine sediment metagenome</name>
    <dbReference type="NCBI Taxonomy" id="412755"/>
    <lineage>
        <taxon>unclassified sequences</taxon>
        <taxon>metagenomes</taxon>
        <taxon>ecological metagenomes</taxon>
    </lineage>
</organism>
<dbReference type="InterPro" id="IPR046450">
    <property type="entry name" value="PA_dom_sf"/>
</dbReference>
<dbReference type="AlphaFoldDB" id="A0A0F9JUS5"/>
<comment type="caution">
    <text evidence="2">The sequence shown here is derived from an EMBL/GenBank/DDBJ whole genome shotgun (WGS) entry which is preliminary data.</text>
</comment>
<evidence type="ECO:0000313" key="2">
    <source>
        <dbReference type="EMBL" id="KKM66226.1"/>
    </source>
</evidence>
<dbReference type="SUPFAM" id="SSF52025">
    <property type="entry name" value="PA domain"/>
    <property type="match status" value="1"/>
</dbReference>
<name>A0A0F9JUS5_9ZZZZ</name>
<protein>
    <recommendedName>
        <fullName evidence="3">Peptidase M28 domain-containing protein</fullName>
    </recommendedName>
</protein>
<dbReference type="EMBL" id="LAZR01010575">
    <property type="protein sequence ID" value="KKM66226.1"/>
    <property type="molecule type" value="Genomic_DNA"/>
</dbReference>
<feature type="region of interest" description="Disordered" evidence="1">
    <location>
        <begin position="158"/>
        <end position="185"/>
    </location>
</feature>
<gene>
    <name evidence="2" type="ORF">LCGC14_1483340</name>
</gene>
<feature type="non-terminal residue" evidence="2">
    <location>
        <position position="549"/>
    </location>
</feature>
<evidence type="ECO:0000256" key="1">
    <source>
        <dbReference type="SAM" id="MobiDB-lite"/>
    </source>
</evidence>
<proteinExistence type="predicted"/>
<reference evidence="2" key="1">
    <citation type="journal article" date="2015" name="Nature">
        <title>Complex archaea that bridge the gap between prokaryotes and eukaryotes.</title>
        <authorList>
            <person name="Spang A."/>
            <person name="Saw J.H."/>
            <person name="Jorgensen S.L."/>
            <person name="Zaremba-Niedzwiedzka K."/>
            <person name="Martijn J."/>
            <person name="Lind A.E."/>
            <person name="van Eijk R."/>
            <person name="Schleper C."/>
            <person name="Guy L."/>
            <person name="Ettema T.J."/>
        </authorList>
    </citation>
    <scope>NUCLEOTIDE SEQUENCE</scope>
</reference>
<feature type="compositionally biased region" description="Pro residues" evidence="1">
    <location>
        <begin position="165"/>
        <end position="174"/>
    </location>
</feature>
<sequence length="549" mass="60965">MTRRIGWLLAVIALTPLACAPRSARRGGEGESKDDRAARVAKLKAYYGDTPQAVEEMLPRIRAHVEALAAMGPRQTGQEGCKRALEYVRAELVKAAGEKVPVTDLPNPPPVTVPLDRLSSDKLDSIGDADGEFTHIVVEGLGDRKQSWPAYALMPNSVQSCSTVPPEPPKPPGQSPDEDAQDAPAPMSLEQARRVVDIGAGTWQDLEGKELSGAVVLLDFNSMDAWLRAASLGATGAIFIEPTRTTVFQADKKYLATLPLHFPRVYLKRDHGLELRRALAADAQGKIRVTLRCRLEFQNVPAEGLELTIPGKDRSYCFVLAGHLDARSIVPDLSYGGAELWGIAELIELTRYFLTHQPNCDIRVIFVTGHWQSQRVMRDYIARGGPVHDLIRNYFKLAMAVDMVPEGRSLNLITEGPWDIQSRGMYKWLGNRLFTEGGWRDQIFDGLEVPKGEVQLLGGIRPWLSETRDGNMANRNDRSAFAFAPRYPTAEQAWQSAALPTFAFQTSRLTRLAHNTPLDRLDVADADSVDRQLRPQLRMTVRVLRHLLD</sequence>
<dbReference type="Gene3D" id="3.40.630.10">
    <property type="entry name" value="Zn peptidases"/>
    <property type="match status" value="1"/>
</dbReference>
<accession>A0A0F9JUS5</accession>